<reference evidence="3 4" key="1">
    <citation type="submission" date="2012-11" db="EMBL/GenBank/DDBJ databases">
        <authorList>
            <person name="Linke B."/>
        </authorList>
    </citation>
    <scope>NUCLEOTIDE SEQUENCE [LARGE SCALE GENOMIC DNA]</scope>
    <source>
        <strain evidence="4">CFBP 1232</strain>
    </source>
</reference>
<keyword evidence="2" id="KW-0732">Signal</keyword>
<evidence type="ECO:0000313" key="4">
    <source>
        <dbReference type="Proteomes" id="UP000013111"/>
    </source>
</evidence>
<evidence type="ECO:0000256" key="1">
    <source>
        <dbReference type="SAM" id="MobiDB-lite"/>
    </source>
</evidence>
<dbReference type="AlphaFoldDB" id="A0A831A4E3"/>
<reference evidence="3 4" key="2">
    <citation type="submission" date="2013-04" db="EMBL/GenBank/DDBJ databases">
        <title>Comparative genomics of 12 strains of Erwinia amylovora identifies a pan-genome with a large conserved core and provides insights into host specificity.</title>
        <authorList>
            <person name="Mann R.A."/>
            <person name="Smits T.H.M."/>
            <person name="Buehlmann A."/>
            <person name="Blom J."/>
            <person name="Goesmann A."/>
            <person name="Frey J.E."/>
            <person name="Plummer K.M."/>
            <person name="Beer S.V."/>
            <person name="Luck J."/>
            <person name="Duffy B."/>
            <person name="Rodoni B."/>
        </authorList>
    </citation>
    <scope>NUCLEOTIDE SEQUENCE [LARGE SCALE GENOMIC DNA]</scope>
    <source>
        <strain evidence="4">CFBP 1232</strain>
    </source>
</reference>
<evidence type="ECO:0000256" key="2">
    <source>
        <dbReference type="SAM" id="SignalP"/>
    </source>
</evidence>
<dbReference type="Pfam" id="PF06476">
    <property type="entry name" value="DUF1090"/>
    <property type="match status" value="1"/>
</dbReference>
<dbReference type="Proteomes" id="UP000013111">
    <property type="component" value="Unassembled WGS sequence"/>
</dbReference>
<feature type="chain" id="PRO_5032719090" evidence="2">
    <location>
        <begin position="21"/>
        <end position="123"/>
    </location>
</feature>
<feature type="signal peptide" evidence="2">
    <location>
        <begin position="1"/>
        <end position="20"/>
    </location>
</feature>
<protein>
    <submittedName>
        <fullName evidence="3">Intersectin-1 (EH and SH3 domains protein 1)</fullName>
    </submittedName>
</protein>
<comment type="caution">
    <text evidence="3">The sequence shown here is derived from an EMBL/GenBank/DDBJ whole genome shotgun (WGS) entry which is preliminary data.</text>
</comment>
<feature type="compositionally biased region" description="Basic and acidic residues" evidence="1">
    <location>
        <begin position="99"/>
        <end position="108"/>
    </location>
</feature>
<feature type="compositionally biased region" description="Basic and acidic residues" evidence="1">
    <location>
        <begin position="79"/>
        <end position="89"/>
    </location>
</feature>
<evidence type="ECO:0000313" key="3">
    <source>
        <dbReference type="EMBL" id="CCO95124.1"/>
    </source>
</evidence>
<accession>A0A831A4E3</accession>
<dbReference type="EMBL" id="CAPB01000039">
    <property type="protein sequence ID" value="CCO95124.1"/>
    <property type="molecule type" value="Genomic_DNA"/>
</dbReference>
<feature type="compositionally biased region" description="Basic residues" evidence="1">
    <location>
        <begin position="69"/>
        <end position="78"/>
    </location>
</feature>
<dbReference type="InterPro" id="IPR009468">
    <property type="entry name" value="DUF1090"/>
</dbReference>
<gene>
    <name evidence="3" type="ORF">BN437_3219</name>
</gene>
<sequence length="123" mass="14289">MKLHIIFSVSLLSLGTYAHAGTLCQQKEQAVHHEIELAQKHDNKHRIIGLQQALREIQANCSDTDLKKTHREKIRRHEQKVTERKHELQQEIAKGGSRAKIDKREKKLSEAQRELKKVLDAPY</sequence>
<dbReference type="GeneID" id="97607242"/>
<dbReference type="RefSeq" id="WP_004160036.1">
    <property type="nucleotide sequence ID" value="NZ_BAYW01000023.1"/>
</dbReference>
<feature type="region of interest" description="Disordered" evidence="1">
    <location>
        <begin position="69"/>
        <end position="108"/>
    </location>
</feature>
<proteinExistence type="predicted"/>
<organism evidence="3 4">
    <name type="scientific">Erwinia amylovora NBRC 12687 = CFBP 1232</name>
    <dbReference type="NCBI Taxonomy" id="1219359"/>
    <lineage>
        <taxon>Bacteria</taxon>
        <taxon>Pseudomonadati</taxon>
        <taxon>Pseudomonadota</taxon>
        <taxon>Gammaproteobacteria</taxon>
        <taxon>Enterobacterales</taxon>
        <taxon>Erwiniaceae</taxon>
        <taxon>Erwinia</taxon>
    </lineage>
</organism>
<name>A0A831A4E3_ERWAM</name>